<dbReference type="PROSITE" id="PS50011">
    <property type="entry name" value="PROTEIN_KINASE_DOM"/>
    <property type="match status" value="1"/>
</dbReference>
<dbReference type="InterPro" id="IPR053198">
    <property type="entry name" value="Gynoecium_Dev_Regulator"/>
</dbReference>
<dbReference type="InterPro" id="IPR011009">
    <property type="entry name" value="Kinase-like_dom_sf"/>
</dbReference>
<evidence type="ECO:0000256" key="5">
    <source>
        <dbReference type="ARBA" id="ARBA00022840"/>
    </source>
</evidence>
<feature type="region of interest" description="Disordered" evidence="7">
    <location>
        <begin position="542"/>
        <end position="569"/>
    </location>
</feature>
<evidence type="ECO:0000313" key="9">
    <source>
        <dbReference type="EMBL" id="KAH7365655.1"/>
    </source>
</evidence>
<dbReference type="Proteomes" id="UP000825935">
    <property type="component" value="Chromosome 18"/>
</dbReference>
<dbReference type="Gene3D" id="1.10.510.10">
    <property type="entry name" value="Transferase(Phosphotransferase) domain 1"/>
    <property type="match status" value="1"/>
</dbReference>
<dbReference type="PANTHER" id="PTHR31066">
    <property type="entry name" value="OS05G0427100 PROTEIN-RELATED"/>
    <property type="match status" value="1"/>
</dbReference>
<keyword evidence="4" id="KW-0418">Kinase</keyword>
<keyword evidence="10" id="KW-1185">Reference proteome</keyword>
<dbReference type="SMART" id="SM00220">
    <property type="entry name" value="S_TKc"/>
    <property type="match status" value="1"/>
</dbReference>
<dbReference type="GO" id="GO:0005524">
    <property type="term" value="F:ATP binding"/>
    <property type="evidence" value="ECO:0007669"/>
    <property type="project" value="UniProtKB-UniRule"/>
</dbReference>
<evidence type="ECO:0000256" key="1">
    <source>
        <dbReference type="ARBA" id="ARBA00022527"/>
    </source>
</evidence>
<evidence type="ECO:0000259" key="8">
    <source>
        <dbReference type="PROSITE" id="PS50011"/>
    </source>
</evidence>
<evidence type="ECO:0000256" key="2">
    <source>
        <dbReference type="ARBA" id="ARBA00022679"/>
    </source>
</evidence>
<dbReference type="InterPro" id="IPR000270">
    <property type="entry name" value="PB1_dom"/>
</dbReference>
<feature type="compositionally biased region" description="Low complexity" evidence="7">
    <location>
        <begin position="560"/>
        <end position="569"/>
    </location>
</feature>
<dbReference type="Gene3D" id="3.10.20.90">
    <property type="entry name" value="Phosphatidylinositol 3-kinase Catalytic Subunit, Chain A, domain 1"/>
    <property type="match status" value="1"/>
</dbReference>
<gene>
    <name evidence="9" type="ORF">KP509_18G039700</name>
</gene>
<dbReference type="SUPFAM" id="SSF56112">
    <property type="entry name" value="Protein kinase-like (PK-like)"/>
    <property type="match status" value="1"/>
</dbReference>
<dbReference type="InterPro" id="IPR017441">
    <property type="entry name" value="Protein_kinase_ATP_BS"/>
</dbReference>
<dbReference type="SMART" id="SM00666">
    <property type="entry name" value="PB1"/>
    <property type="match status" value="1"/>
</dbReference>
<name>A0A8T2SNZ1_CERRI</name>
<dbReference type="EMBL" id="CM035423">
    <property type="protein sequence ID" value="KAH7365655.1"/>
    <property type="molecule type" value="Genomic_DNA"/>
</dbReference>
<feature type="compositionally biased region" description="Polar residues" evidence="7">
    <location>
        <begin position="603"/>
        <end position="616"/>
    </location>
</feature>
<dbReference type="FunFam" id="3.30.200.20:FF:000081">
    <property type="entry name" value="Octicosapeptide/phox/Bem1p domain kinase superfamily protein"/>
    <property type="match status" value="1"/>
</dbReference>
<dbReference type="Gene3D" id="3.30.200.20">
    <property type="entry name" value="Phosphorylase Kinase, domain 1"/>
    <property type="match status" value="1"/>
</dbReference>
<feature type="region of interest" description="Disordered" evidence="7">
    <location>
        <begin position="918"/>
        <end position="938"/>
    </location>
</feature>
<proteinExistence type="predicted"/>
<organism evidence="9 10">
    <name type="scientific">Ceratopteris richardii</name>
    <name type="common">Triangle waterfern</name>
    <dbReference type="NCBI Taxonomy" id="49495"/>
    <lineage>
        <taxon>Eukaryota</taxon>
        <taxon>Viridiplantae</taxon>
        <taxon>Streptophyta</taxon>
        <taxon>Embryophyta</taxon>
        <taxon>Tracheophyta</taxon>
        <taxon>Polypodiopsida</taxon>
        <taxon>Polypodiidae</taxon>
        <taxon>Polypodiales</taxon>
        <taxon>Pteridineae</taxon>
        <taxon>Pteridaceae</taxon>
        <taxon>Parkerioideae</taxon>
        <taxon>Ceratopteris</taxon>
    </lineage>
</organism>
<dbReference type="FunFam" id="3.10.20.90:FF:000058">
    <property type="entry name" value="Octicosapeptide/phox/Bem1p domain kinase superfamily protein"/>
    <property type="match status" value="1"/>
</dbReference>
<protein>
    <recommendedName>
        <fullName evidence="8">Protein kinase domain-containing protein</fullName>
    </recommendedName>
</protein>
<accession>A0A8T2SNZ1</accession>
<dbReference type="InterPro" id="IPR001245">
    <property type="entry name" value="Ser-Thr/Tyr_kinase_cat_dom"/>
</dbReference>
<feature type="region of interest" description="Disordered" evidence="7">
    <location>
        <begin position="596"/>
        <end position="616"/>
    </location>
</feature>
<keyword evidence="3 6" id="KW-0547">Nucleotide-binding</keyword>
<evidence type="ECO:0000256" key="6">
    <source>
        <dbReference type="PROSITE-ProRule" id="PRU10141"/>
    </source>
</evidence>
<dbReference type="SUPFAM" id="SSF54277">
    <property type="entry name" value="CAD &amp; PB1 domains"/>
    <property type="match status" value="1"/>
</dbReference>
<comment type="caution">
    <text evidence="9">The sequence shown here is derived from an EMBL/GenBank/DDBJ whole genome shotgun (WGS) entry which is preliminary data.</text>
</comment>
<dbReference type="GO" id="GO:0004674">
    <property type="term" value="F:protein serine/threonine kinase activity"/>
    <property type="evidence" value="ECO:0007669"/>
    <property type="project" value="UniProtKB-KW"/>
</dbReference>
<dbReference type="InterPro" id="IPR000719">
    <property type="entry name" value="Prot_kinase_dom"/>
</dbReference>
<keyword evidence="5 6" id="KW-0067">ATP-binding</keyword>
<dbReference type="CDD" id="cd06410">
    <property type="entry name" value="PB1_UP2"/>
    <property type="match status" value="1"/>
</dbReference>
<feature type="region of interest" description="Disordered" evidence="7">
    <location>
        <begin position="401"/>
        <end position="422"/>
    </location>
</feature>
<keyword evidence="2" id="KW-0808">Transferase</keyword>
<feature type="domain" description="Protein kinase" evidence="8">
    <location>
        <begin position="1187"/>
        <end position="1342"/>
    </location>
</feature>
<dbReference type="OMA" id="EVIMHER"/>
<dbReference type="PANTHER" id="PTHR31066:SF97">
    <property type="entry name" value="OS03G0401100 PROTEIN"/>
    <property type="match status" value="1"/>
</dbReference>
<feature type="region of interest" description="Disordered" evidence="7">
    <location>
        <begin position="40"/>
        <end position="59"/>
    </location>
</feature>
<feature type="binding site" evidence="6">
    <location>
        <position position="1214"/>
    </location>
    <ligand>
        <name>ATP</name>
        <dbReference type="ChEBI" id="CHEBI:30616"/>
    </ligand>
</feature>
<dbReference type="Pfam" id="PF00564">
    <property type="entry name" value="PB1"/>
    <property type="match status" value="1"/>
</dbReference>
<dbReference type="InterPro" id="IPR008271">
    <property type="entry name" value="Ser/Thr_kinase_AS"/>
</dbReference>
<reference evidence="9" key="1">
    <citation type="submission" date="2021-08" db="EMBL/GenBank/DDBJ databases">
        <title>WGS assembly of Ceratopteris richardii.</title>
        <authorList>
            <person name="Marchant D.B."/>
            <person name="Chen G."/>
            <person name="Jenkins J."/>
            <person name="Shu S."/>
            <person name="Leebens-Mack J."/>
            <person name="Grimwood J."/>
            <person name="Schmutz J."/>
            <person name="Soltis P."/>
            <person name="Soltis D."/>
            <person name="Chen Z.-H."/>
        </authorList>
    </citation>
    <scope>NUCLEOTIDE SEQUENCE</scope>
    <source>
        <strain evidence="9">Whitten #5841</strain>
        <tissue evidence="9">Leaf</tissue>
    </source>
</reference>
<evidence type="ECO:0000256" key="3">
    <source>
        <dbReference type="ARBA" id="ARBA00022741"/>
    </source>
</evidence>
<keyword evidence="1" id="KW-0723">Serine/threonine-protein kinase</keyword>
<dbReference type="Pfam" id="PF07714">
    <property type="entry name" value="PK_Tyr_Ser-Thr"/>
    <property type="match status" value="1"/>
</dbReference>
<evidence type="ECO:0000256" key="7">
    <source>
        <dbReference type="SAM" id="MobiDB-lite"/>
    </source>
</evidence>
<dbReference type="PROSITE" id="PS00108">
    <property type="entry name" value="PROTEIN_KINASE_ST"/>
    <property type="match status" value="1"/>
</dbReference>
<sequence length="1342" mass="146601">MATRGGGQQNFGLVPEVSAALIPLSQGVVLDMADPVHMEQHHDLQPLRPRLGDTSSRDGYDTSPRVVCQTLVHPTQQVFGGSSAVDLSSCYQFDGFRAPLGDKFALEGSTTDLPGLASEKVCPEYSSSGEHHHSLPRVKLMCSFGGRILPRPGDGKLRYVGGDTRIVSVYRQAKYSNLMHKMSSIYEQPVVMKYQLPNEDLDALISIACDEDVENMMDEYDRLQASEAGSNRLRIFLFSPADYDAVHVTSPVDARNTDQIYMDAINGMPELRSVSLLPLQCPNILTAQQATDSFATSQVFSKTTHVSPTVSNPQLIPLGVQHALIQSNWQVMPRVLSVSPSSTPPSPTVSLQLNTFRQQDISDVAHSYGDQVLKGPVAHQRDVQRMDTVYRDLECVGSGNSSFNSQHDGSCRQIDSTRLSDSPKKSQLEAFFDHSHHQEQINMADPVLCRMPPMNALADSHGRLSRVVLNRNLMASKQQQTEVIGQPVSERLVDLHPLDTQQRPSDVQHTCLAPSAWIHNRETRREDFQYPDTFRPTAIDSMQAAPPSRQPDAASYNQPSLSSGSISSLHVQRPVTSQTIVHAAGTLHPVLGQVSPAALHPASGSSSPRSKLQDTNLNTAPGYQVFVGHRGLKPLNVRADPAEQLTLLSNEQAGRPQVQSPLSKPQEIQKFRQQGADALHGYMRDSLEPNTPPYPGGSPYHGQFTAFEDPITSRRDEYGLEHAHYDCAFAAHSNNLENVGRTMWTPDNEMTCIRPWAAGHKELRGDANFSLCHCQAGESNAAPSSLEKSSLNSQAASIINVGPHSLSEMMGFSTSTVPSPLFDRVRGLTTSSHVPPLNEPLFASPILLSTVTNEQAPGEVAALTSSMSPKAGNPTANPNSFFVADVVDEGQWIKGIQDGARILNDFQRPGSKIQINEGLHSGAVGGRSTDEDNEQICTPSIDTGDLIGNLSKPVVDAHAGNVEISPPLARHALDTEASLFSLPPSPHLSAGTATHGSSFLVLESLQPTCLTETSKNFPSNMQKNDGEFPESISDHDKAHIGQDANLLLPALFSKSMEPKQDLPIFDTAPAEEEDTGCTPNSEALTNVNANVDLLSTTLYAAPTLSMQNWEENMLDLKLEELVIESDKVDIQSPDEKEILALKNEALEGKRGDAPDDIEGSTVNMNPAAIAEAEAVSRGLQTIKDSDLEELRELGTGTFGTVYYGKWRGTDVAIKRIKASCFSGRPSERDRLIADFWKEAYILGQLHHPNIVAFYGVVPDGPGGTLATVTEYMVNGSLKQVLQKKDRTIDRRKRLLIIMDAAFGMEYLHGKNVVHFDLKCENLLVNMKDPQRPVCKFSVWAFI</sequence>
<feature type="compositionally biased region" description="Polar residues" evidence="7">
    <location>
        <begin position="401"/>
        <end position="420"/>
    </location>
</feature>
<evidence type="ECO:0000313" key="10">
    <source>
        <dbReference type="Proteomes" id="UP000825935"/>
    </source>
</evidence>
<evidence type="ECO:0000256" key="4">
    <source>
        <dbReference type="ARBA" id="ARBA00022777"/>
    </source>
</evidence>
<dbReference type="OrthoDB" id="4062651at2759"/>
<dbReference type="PROSITE" id="PS00107">
    <property type="entry name" value="PROTEIN_KINASE_ATP"/>
    <property type="match status" value="1"/>
</dbReference>